<reference evidence="1 2" key="1">
    <citation type="submission" date="2022-10" db="EMBL/GenBank/DDBJ databases">
        <title>Genomic of Burkholderia cepacia PN-1.</title>
        <authorList>
            <person name="Yang Y."/>
            <person name="Guan H."/>
            <person name="Huang J."/>
        </authorList>
    </citation>
    <scope>NUCLEOTIDE SEQUENCE [LARGE SCALE GENOMIC DNA]</scope>
    <source>
        <strain evidence="1 2">PN-1</strain>
    </source>
</reference>
<dbReference type="EMBL" id="CP109822">
    <property type="protein sequence ID" value="XAE50556.1"/>
    <property type="molecule type" value="Genomic_DNA"/>
</dbReference>
<evidence type="ECO:0000313" key="2">
    <source>
        <dbReference type="Proteomes" id="UP001448498"/>
    </source>
</evidence>
<dbReference type="Proteomes" id="UP001448498">
    <property type="component" value="Chromosome 3"/>
</dbReference>
<dbReference type="RefSeq" id="WP_342705131.1">
    <property type="nucleotide sequence ID" value="NZ_CP109822.1"/>
</dbReference>
<keyword evidence="2" id="KW-1185">Reference proteome</keyword>
<gene>
    <name evidence="1" type="ORF">OHZ10_29125</name>
</gene>
<name>A0ABZ3DN00_9BURK</name>
<proteinExistence type="predicted"/>
<accession>A0ABZ3DN00</accession>
<organism evidence="1 2">
    <name type="scientific">Burkholderia arboris</name>
    <dbReference type="NCBI Taxonomy" id="488730"/>
    <lineage>
        <taxon>Bacteria</taxon>
        <taxon>Pseudomonadati</taxon>
        <taxon>Pseudomonadota</taxon>
        <taxon>Betaproteobacteria</taxon>
        <taxon>Burkholderiales</taxon>
        <taxon>Burkholderiaceae</taxon>
        <taxon>Burkholderia</taxon>
        <taxon>Burkholderia cepacia complex</taxon>
    </lineage>
</organism>
<sequence length="60" mass="6453">MSNIFVQFSDASEATVTSVFGCQQEAGAYPHQGEVAASDARYLAYLDSLPEAQRQGLPTQ</sequence>
<protein>
    <submittedName>
        <fullName evidence="1">Uncharacterized protein</fullName>
    </submittedName>
</protein>
<evidence type="ECO:0000313" key="1">
    <source>
        <dbReference type="EMBL" id="XAE50556.1"/>
    </source>
</evidence>